<evidence type="ECO:0000313" key="3">
    <source>
        <dbReference type="Proteomes" id="UP001597361"/>
    </source>
</evidence>
<feature type="signal peptide" evidence="1">
    <location>
        <begin position="1"/>
        <end position="20"/>
    </location>
</feature>
<name>A0ABW4VLA0_9BACT</name>
<reference evidence="3" key="1">
    <citation type="journal article" date="2019" name="Int. J. Syst. Evol. Microbiol.">
        <title>The Global Catalogue of Microorganisms (GCM) 10K type strain sequencing project: providing services to taxonomists for standard genome sequencing and annotation.</title>
        <authorList>
            <consortium name="The Broad Institute Genomics Platform"/>
            <consortium name="The Broad Institute Genome Sequencing Center for Infectious Disease"/>
            <person name="Wu L."/>
            <person name="Ma J."/>
        </authorList>
    </citation>
    <scope>NUCLEOTIDE SEQUENCE [LARGE SCALE GENOMIC DNA]</scope>
    <source>
        <strain evidence="3">CGMCC 1.15180</strain>
    </source>
</reference>
<evidence type="ECO:0000256" key="1">
    <source>
        <dbReference type="SAM" id="SignalP"/>
    </source>
</evidence>
<organism evidence="2 3">
    <name type="scientific">Belliella marina</name>
    <dbReference type="NCBI Taxonomy" id="1644146"/>
    <lineage>
        <taxon>Bacteria</taxon>
        <taxon>Pseudomonadati</taxon>
        <taxon>Bacteroidota</taxon>
        <taxon>Cytophagia</taxon>
        <taxon>Cytophagales</taxon>
        <taxon>Cyclobacteriaceae</taxon>
        <taxon>Belliella</taxon>
    </lineage>
</organism>
<proteinExistence type="predicted"/>
<keyword evidence="3" id="KW-1185">Reference proteome</keyword>
<protein>
    <submittedName>
        <fullName evidence="2">Uncharacterized protein</fullName>
    </submittedName>
</protein>
<dbReference type="EMBL" id="JBHUHR010000027">
    <property type="protein sequence ID" value="MFD2035137.1"/>
    <property type="molecule type" value="Genomic_DNA"/>
</dbReference>
<evidence type="ECO:0000313" key="2">
    <source>
        <dbReference type="EMBL" id="MFD2035137.1"/>
    </source>
</evidence>
<dbReference type="Proteomes" id="UP001597361">
    <property type="component" value="Unassembled WGS sequence"/>
</dbReference>
<accession>A0ABW4VLA0</accession>
<sequence length="67" mass="7292">MKHFKTFLLLTAFCFSISIATSSGQGDEGDSVEGFKMESETCSDGSEWKVCRPDPNESCSVSDQTVC</sequence>
<feature type="chain" id="PRO_5045851453" evidence="1">
    <location>
        <begin position="21"/>
        <end position="67"/>
    </location>
</feature>
<gene>
    <name evidence="2" type="ORF">ACFSKL_10060</name>
</gene>
<comment type="caution">
    <text evidence="2">The sequence shown here is derived from an EMBL/GenBank/DDBJ whole genome shotgun (WGS) entry which is preliminary data.</text>
</comment>
<keyword evidence="1" id="KW-0732">Signal</keyword>
<dbReference type="RefSeq" id="WP_376885888.1">
    <property type="nucleotide sequence ID" value="NZ_JBHUHR010000027.1"/>
</dbReference>